<dbReference type="GO" id="GO:0016887">
    <property type="term" value="F:ATP hydrolysis activity"/>
    <property type="evidence" value="ECO:0007669"/>
    <property type="project" value="InterPro"/>
</dbReference>
<dbReference type="GO" id="GO:0005524">
    <property type="term" value="F:ATP binding"/>
    <property type="evidence" value="ECO:0007669"/>
    <property type="project" value="UniProtKB-KW"/>
</dbReference>
<dbReference type="Proteomes" id="UP000011721">
    <property type="component" value="Chromosome"/>
</dbReference>
<dbReference type="PANTHER" id="PTHR42788">
    <property type="entry name" value="TAURINE IMPORT ATP-BINDING PROTEIN-RELATED"/>
    <property type="match status" value="1"/>
</dbReference>
<keyword evidence="6" id="KW-1185">Reference proteome</keyword>
<dbReference type="AlphaFoldDB" id="M1PCD7"/>
<dbReference type="InterPro" id="IPR003593">
    <property type="entry name" value="AAA+_ATPase"/>
</dbReference>
<dbReference type="RefSeq" id="WP_015403101.1">
    <property type="nucleotide sequence ID" value="NC_020304.1"/>
</dbReference>
<proteinExistence type="predicted"/>
<dbReference type="InterPro" id="IPR027417">
    <property type="entry name" value="P-loop_NTPase"/>
</dbReference>
<accession>M1PCD7</accession>
<organism evidence="5 6">
    <name type="scientific">Desulfocapsa sulfexigens (strain DSM 10523 / SB164P1)</name>
    <dbReference type="NCBI Taxonomy" id="1167006"/>
    <lineage>
        <taxon>Bacteria</taxon>
        <taxon>Pseudomonadati</taxon>
        <taxon>Thermodesulfobacteriota</taxon>
        <taxon>Desulfobulbia</taxon>
        <taxon>Desulfobulbales</taxon>
        <taxon>Desulfocapsaceae</taxon>
        <taxon>Desulfocapsa</taxon>
    </lineage>
</organism>
<dbReference type="InterPro" id="IPR003439">
    <property type="entry name" value="ABC_transporter-like_ATP-bd"/>
</dbReference>
<evidence type="ECO:0000259" key="4">
    <source>
        <dbReference type="PROSITE" id="PS50893"/>
    </source>
</evidence>
<dbReference type="STRING" id="1167006.UWK_00831"/>
<protein>
    <submittedName>
        <fullName evidence="5">ABC-type nitrate/sulfonate/bicarbonate transport system, ATPase component</fullName>
    </submittedName>
</protein>
<dbReference type="OrthoDB" id="9809450at2"/>
<dbReference type="HOGENOM" id="CLU_000604_1_22_7"/>
<evidence type="ECO:0000256" key="2">
    <source>
        <dbReference type="ARBA" id="ARBA00022741"/>
    </source>
</evidence>
<name>M1PCD7_DESSD</name>
<reference evidence="6" key="1">
    <citation type="journal article" date="2013" name="Stand. Genomic Sci.">
        <title>Complete genome sequence of Desulfocapsa sulfexigens, a marine deltaproteobacterium specialized in disproportionating inorganic sulfur compounds.</title>
        <authorList>
            <person name="Finster K.W."/>
            <person name="Kjeldsen K.U."/>
            <person name="Kube M."/>
            <person name="Reinhardt R."/>
            <person name="Mussmann M."/>
            <person name="Amann R."/>
            <person name="Schreiber L."/>
        </authorList>
    </citation>
    <scope>NUCLEOTIDE SEQUENCE [LARGE SCALE GENOMIC DNA]</scope>
    <source>
        <strain evidence="6">DSM 10523 / SB164P1</strain>
    </source>
</reference>
<keyword evidence="3" id="KW-0067">ATP-binding</keyword>
<dbReference type="KEGG" id="dsf:UWK_00831"/>
<gene>
    <name evidence="5" type="ordered locus">UWK_00831</name>
</gene>
<evidence type="ECO:0000256" key="3">
    <source>
        <dbReference type="ARBA" id="ARBA00022840"/>
    </source>
</evidence>
<dbReference type="InterPro" id="IPR050166">
    <property type="entry name" value="ABC_transporter_ATP-bind"/>
</dbReference>
<dbReference type="EMBL" id="CP003985">
    <property type="protein sequence ID" value="AGF77405.1"/>
    <property type="molecule type" value="Genomic_DNA"/>
</dbReference>
<feature type="domain" description="ABC transporter" evidence="4">
    <location>
        <begin position="2"/>
        <end position="229"/>
    </location>
</feature>
<keyword evidence="2" id="KW-0547">Nucleotide-binding</keyword>
<dbReference type="Pfam" id="PF00005">
    <property type="entry name" value="ABC_tran"/>
    <property type="match status" value="1"/>
</dbReference>
<dbReference type="SMART" id="SM00382">
    <property type="entry name" value="AAA"/>
    <property type="match status" value="1"/>
</dbReference>
<dbReference type="eggNOG" id="COG1116">
    <property type="taxonomic scope" value="Bacteria"/>
</dbReference>
<evidence type="ECO:0000256" key="1">
    <source>
        <dbReference type="ARBA" id="ARBA00022448"/>
    </source>
</evidence>
<keyword evidence="1" id="KW-0813">Transport</keyword>
<sequence length="248" mass="27905">MLSVSGLSKVFDQQPVFSGFDLTVTRNRFAVLIGPSGCGKSTLFDVLTGVTAPDEGRILWQESEVAHLGDLAAYMHQKDLLLPWFSLLENSLLPSRTGREDLKQARSRAMQLFSRLGLSGYEKYLPYQVSGGMRQRCALVRTLMFNRDLVLLDEPLSALDAITRKRLQSLLLLLQSEFDRTLLMITHDVDEALLLADDLYLLSAKPMRIIEKIVLHGDKPGRLNTPQLLAMKDMIMKRLGEDIDHGSF</sequence>
<dbReference type="Gene3D" id="3.40.50.300">
    <property type="entry name" value="P-loop containing nucleotide triphosphate hydrolases"/>
    <property type="match status" value="1"/>
</dbReference>
<evidence type="ECO:0000313" key="5">
    <source>
        <dbReference type="EMBL" id="AGF77405.1"/>
    </source>
</evidence>
<dbReference type="PROSITE" id="PS50893">
    <property type="entry name" value="ABC_TRANSPORTER_2"/>
    <property type="match status" value="1"/>
</dbReference>
<dbReference type="PANTHER" id="PTHR42788:SF2">
    <property type="entry name" value="ABC TRANSPORTER ATP-BINDING PROTEIN"/>
    <property type="match status" value="1"/>
</dbReference>
<evidence type="ECO:0000313" key="6">
    <source>
        <dbReference type="Proteomes" id="UP000011721"/>
    </source>
</evidence>
<dbReference type="SUPFAM" id="SSF52540">
    <property type="entry name" value="P-loop containing nucleoside triphosphate hydrolases"/>
    <property type="match status" value="1"/>
</dbReference>